<dbReference type="AlphaFoldDB" id="A0A4Y2MAZ2"/>
<dbReference type="EMBL" id="BGPR01007040">
    <property type="protein sequence ID" value="GBN23809.1"/>
    <property type="molecule type" value="Genomic_DNA"/>
</dbReference>
<dbReference type="Gene3D" id="3.30.70.270">
    <property type="match status" value="1"/>
</dbReference>
<dbReference type="Gene3D" id="3.10.10.10">
    <property type="entry name" value="HIV Type 1 Reverse Transcriptase, subunit A, domain 1"/>
    <property type="match status" value="1"/>
</dbReference>
<name>A0A4Y2MAZ2_ARAVE</name>
<dbReference type="GO" id="GO:0071897">
    <property type="term" value="P:DNA biosynthetic process"/>
    <property type="evidence" value="ECO:0007669"/>
    <property type="project" value="UniProtKB-ARBA"/>
</dbReference>
<comment type="caution">
    <text evidence="1">The sequence shown here is derived from an EMBL/GenBank/DDBJ whole genome shotgun (WGS) entry which is preliminary data.</text>
</comment>
<sequence length="260" mass="30076">MLKEPKATPLKIITLTELLCQVSQKGILVAATLVDLKRETIPVRVLNLKNKPKIVDKGDVTATCESVVDIFALRQNFSEAHLPSILENLEILNEELKSRKERSGSTRFRVDYLKLNEILKKDSYPLPRIDDTLDALNGSQWFTTLDFKSGNRSNLKIENRQPSPPDKDFGSLRAFPSLPIWTEFLLWTDHDSLRWLLNFKEPESQIARWIQRLQEYDFEIQLRKEISHGNADALSPIPCKERCKHCANAEKISEWRHIFP</sequence>
<dbReference type="InterPro" id="IPR043128">
    <property type="entry name" value="Rev_trsase/Diguanyl_cyclase"/>
</dbReference>
<dbReference type="Proteomes" id="UP000499080">
    <property type="component" value="Unassembled WGS sequence"/>
</dbReference>
<dbReference type="PANTHER" id="PTHR37984">
    <property type="entry name" value="PROTEIN CBG26694"/>
    <property type="match status" value="1"/>
</dbReference>
<dbReference type="OrthoDB" id="2013610at2759"/>
<proteinExistence type="predicted"/>
<dbReference type="PANTHER" id="PTHR37984:SF5">
    <property type="entry name" value="PROTEIN NYNRIN-LIKE"/>
    <property type="match status" value="1"/>
</dbReference>
<evidence type="ECO:0000313" key="1">
    <source>
        <dbReference type="EMBL" id="GBN23809.1"/>
    </source>
</evidence>
<protein>
    <submittedName>
        <fullName evidence="1">Uncharacterized protein</fullName>
    </submittedName>
</protein>
<dbReference type="InterPro" id="IPR043502">
    <property type="entry name" value="DNA/RNA_pol_sf"/>
</dbReference>
<accession>A0A4Y2MAZ2</accession>
<keyword evidence="2" id="KW-1185">Reference proteome</keyword>
<dbReference type="SUPFAM" id="SSF56672">
    <property type="entry name" value="DNA/RNA polymerases"/>
    <property type="match status" value="1"/>
</dbReference>
<evidence type="ECO:0000313" key="2">
    <source>
        <dbReference type="Proteomes" id="UP000499080"/>
    </source>
</evidence>
<organism evidence="1 2">
    <name type="scientific">Araneus ventricosus</name>
    <name type="common">Orbweaver spider</name>
    <name type="synonym">Epeira ventricosa</name>
    <dbReference type="NCBI Taxonomy" id="182803"/>
    <lineage>
        <taxon>Eukaryota</taxon>
        <taxon>Metazoa</taxon>
        <taxon>Ecdysozoa</taxon>
        <taxon>Arthropoda</taxon>
        <taxon>Chelicerata</taxon>
        <taxon>Arachnida</taxon>
        <taxon>Araneae</taxon>
        <taxon>Araneomorphae</taxon>
        <taxon>Entelegynae</taxon>
        <taxon>Araneoidea</taxon>
        <taxon>Araneidae</taxon>
        <taxon>Araneus</taxon>
    </lineage>
</organism>
<dbReference type="InterPro" id="IPR050951">
    <property type="entry name" value="Retrovirus_Pol_polyprotein"/>
</dbReference>
<reference evidence="1 2" key="1">
    <citation type="journal article" date="2019" name="Sci. Rep.">
        <title>Orb-weaving spider Araneus ventricosus genome elucidates the spidroin gene catalogue.</title>
        <authorList>
            <person name="Kono N."/>
            <person name="Nakamura H."/>
            <person name="Ohtoshi R."/>
            <person name="Moran D.A.P."/>
            <person name="Shinohara A."/>
            <person name="Yoshida Y."/>
            <person name="Fujiwara M."/>
            <person name="Mori M."/>
            <person name="Tomita M."/>
            <person name="Arakawa K."/>
        </authorList>
    </citation>
    <scope>NUCLEOTIDE SEQUENCE [LARGE SCALE GENOMIC DNA]</scope>
</reference>
<gene>
    <name evidence="1" type="ORF">AVEN_54962_1</name>
</gene>